<dbReference type="Pfam" id="PF01292">
    <property type="entry name" value="Ni_hydr_CYTB"/>
    <property type="match status" value="1"/>
</dbReference>
<feature type="region of interest" description="Disordered" evidence="6">
    <location>
        <begin position="105"/>
        <end position="125"/>
    </location>
</feature>
<evidence type="ECO:0000313" key="9">
    <source>
        <dbReference type="EMBL" id="MEJ6009059.1"/>
    </source>
</evidence>
<sequence>MKSLRFYHLLLGAGCLLAWFTAEELGLVHAWTGYVVALLTVLRLVLGLIGKSGFQFRRLIPRAGGHGAQKPAISAALSLALLLAVSGTATTGILMDKGGTLTGNSIRAHDGERSEGDEGEEEAAEPATLLGLAPSVRAEDGDRGEREEGLLGEVHETLGNLILLLAILHALYLLIFRFQTARFMLFVPRKPA</sequence>
<dbReference type="InterPro" id="IPR011577">
    <property type="entry name" value="Cyt_b561_bac/Ni-Hgenase"/>
</dbReference>
<comment type="caution">
    <text evidence="9">The sequence shown here is derived from an EMBL/GenBank/DDBJ whole genome shotgun (WGS) entry which is preliminary data.</text>
</comment>
<feature type="transmembrane region" description="Helical" evidence="7">
    <location>
        <begin position="71"/>
        <end position="95"/>
    </location>
</feature>
<evidence type="ECO:0000256" key="6">
    <source>
        <dbReference type="SAM" id="MobiDB-lite"/>
    </source>
</evidence>
<name>A0ABU8S5C9_9SPHN</name>
<feature type="domain" description="Cytochrome b561 bacterial/Ni-hydrogenase" evidence="8">
    <location>
        <begin position="4"/>
        <end position="184"/>
    </location>
</feature>
<evidence type="ECO:0000256" key="5">
    <source>
        <dbReference type="ARBA" id="ARBA00023136"/>
    </source>
</evidence>
<dbReference type="Proteomes" id="UP001379235">
    <property type="component" value="Unassembled WGS sequence"/>
</dbReference>
<evidence type="ECO:0000256" key="4">
    <source>
        <dbReference type="ARBA" id="ARBA00022989"/>
    </source>
</evidence>
<feature type="transmembrane region" description="Helical" evidence="7">
    <location>
        <begin position="158"/>
        <end position="176"/>
    </location>
</feature>
<evidence type="ECO:0000256" key="1">
    <source>
        <dbReference type="ARBA" id="ARBA00004651"/>
    </source>
</evidence>
<dbReference type="EMBL" id="JBBHJY010000001">
    <property type="protein sequence ID" value="MEJ6009059.1"/>
    <property type="molecule type" value="Genomic_DNA"/>
</dbReference>
<evidence type="ECO:0000259" key="8">
    <source>
        <dbReference type="Pfam" id="PF01292"/>
    </source>
</evidence>
<evidence type="ECO:0000256" key="2">
    <source>
        <dbReference type="ARBA" id="ARBA00022475"/>
    </source>
</evidence>
<keyword evidence="5 7" id="KW-0472">Membrane</keyword>
<keyword evidence="10" id="KW-1185">Reference proteome</keyword>
<reference evidence="9 10" key="1">
    <citation type="submission" date="2024-03" db="EMBL/GenBank/DDBJ databases">
        <authorList>
            <person name="Jo J.-H."/>
        </authorList>
    </citation>
    <scope>NUCLEOTIDE SEQUENCE [LARGE SCALE GENOMIC DNA]</scope>
    <source>
        <strain evidence="9 10">AS3R-12</strain>
    </source>
</reference>
<protein>
    <submittedName>
        <fullName evidence="9">Cytochrome b/b6 domain-containing protein</fullName>
    </submittedName>
</protein>
<comment type="subcellular location">
    <subcellularLocation>
        <location evidence="1">Cell membrane</location>
        <topology evidence="1">Multi-pass membrane protein</topology>
    </subcellularLocation>
</comment>
<gene>
    <name evidence="9" type="ORF">WG900_03895</name>
</gene>
<evidence type="ECO:0000256" key="7">
    <source>
        <dbReference type="SAM" id="Phobius"/>
    </source>
</evidence>
<keyword evidence="4 7" id="KW-1133">Transmembrane helix</keyword>
<evidence type="ECO:0000313" key="10">
    <source>
        <dbReference type="Proteomes" id="UP001379235"/>
    </source>
</evidence>
<dbReference type="InterPro" id="IPR016174">
    <property type="entry name" value="Di-haem_cyt_TM"/>
</dbReference>
<evidence type="ECO:0000256" key="3">
    <source>
        <dbReference type="ARBA" id="ARBA00022692"/>
    </source>
</evidence>
<organism evidence="9 10">
    <name type="scientific">Novosphingobium aquae</name>
    <dbReference type="NCBI Taxonomy" id="3133435"/>
    <lineage>
        <taxon>Bacteria</taxon>
        <taxon>Pseudomonadati</taxon>
        <taxon>Pseudomonadota</taxon>
        <taxon>Alphaproteobacteria</taxon>
        <taxon>Sphingomonadales</taxon>
        <taxon>Sphingomonadaceae</taxon>
        <taxon>Novosphingobium</taxon>
    </lineage>
</organism>
<keyword evidence="3 7" id="KW-0812">Transmembrane</keyword>
<feature type="transmembrane region" description="Helical" evidence="7">
    <location>
        <begin position="32"/>
        <end position="50"/>
    </location>
</feature>
<accession>A0ABU8S5C9</accession>
<feature type="compositionally biased region" description="Basic and acidic residues" evidence="6">
    <location>
        <begin position="107"/>
        <end position="116"/>
    </location>
</feature>
<keyword evidence="2" id="KW-1003">Cell membrane</keyword>
<dbReference type="RefSeq" id="WP_339964822.1">
    <property type="nucleotide sequence ID" value="NZ_JBBHJY010000001.1"/>
</dbReference>
<proteinExistence type="predicted"/>
<dbReference type="SUPFAM" id="SSF81342">
    <property type="entry name" value="Transmembrane di-heme cytochromes"/>
    <property type="match status" value="1"/>
</dbReference>